<dbReference type="Pfam" id="PF06727">
    <property type="entry name" value="DUF1207"/>
    <property type="match status" value="1"/>
</dbReference>
<sequence>MSTSIAQLCHHLRSILAVGLTLVICTLTGGVANAQTSAAVEQSFGSQPGLGSHSQFGSLSHILPTQWISDEPTGAVVSEPELVLGDYSSGSGYCNPNSWGEQLMPDGLIYRSYMAGPRESKFQLNTLEETGTGQTLWDVILGGRRGVWRYGSFDTLHPEGWQLDMEGAALVRLNLDNERDVDSSDFRFGVPLTYGSGKWQTKFGYYHLSSHLGDELIVRTPGATRKNYVRDAIIFGLSYNPTPSWRLYGETAYAFFTAGGAEPWEFQFGAEYAKPGVTGRAGTPFFATNGHLRQEIDFGGDYTAQVGWLWRGGSGSQFRTGFNFQTGHSNYYQWYNESEKQFGWAIWYDY</sequence>
<dbReference type="Proteomes" id="UP000315750">
    <property type="component" value="Chromosome"/>
</dbReference>
<dbReference type="OrthoDB" id="238106at2"/>
<dbReference type="RefSeq" id="WP_145249462.1">
    <property type="nucleotide sequence ID" value="NZ_CP036278.1"/>
</dbReference>
<evidence type="ECO:0000313" key="1">
    <source>
        <dbReference type="EMBL" id="QDU57977.1"/>
    </source>
</evidence>
<dbReference type="EMBL" id="CP036278">
    <property type="protein sequence ID" value="QDU57977.1"/>
    <property type="molecule type" value="Genomic_DNA"/>
</dbReference>
<protein>
    <recommendedName>
        <fullName evidence="3">DUF1207 domain-containing protein</fullName>
    </recommendedName>
</protein>
<reference evidence="1 2" key="1">
    <citation type="submission" date="2019-02" db="EMBL/GenBank/DDBJ databases">
        <title>Deep-cultivation of Planctomycetes and their phenomic and genomic characterization uncovers novel biology.</title>
        <authorList>
            <person name="Wiegand S."/>
            <person name="Jogler M."/>
            <person name="Boedeker C."/>
            <person name="Pinto D."/>
            <person name="Vollmers J."/>
            <person name="Rivas-Marin E."/>
            <person name="Kohn T."/>
            <person name="Peeters S.H."/>
            <person name="Heuer A."/>
            <person name="Rast P."/>
            <person name="Oberbeckmann S."/>
            <person name="Bunk B."/>
            <person name="Jeske O."/>
            <person name="Meyerdierks A."/>
            <person name="Storesund J.E."/>
            <person name="Kallscheuer N."/>
            <person name="Luecker S."/>
            <person name="Lage O.M."/>
            <person name="Pohl T."/>
            <person name="Merkel B.J."/>
            <person name="Hornburger P."/>
            <person name="Mueller R.-W."/>
            <person name="Bruemmer F."/>
            <person name="Labrenz M."/>
            <person name="Spormann A.M."/>
            <person name="Op den Camp H."/>
            <person name="Overmann J."/>
            <person name="Amann R."/>
            <person name="Jetten M.S.M."/>
            <person name="Mascher T."/>
            <person name="Medema M.H."/>
            <person name="Devos D.P."/>
            <person name="Kaster A.-K."/>
            <person name="Ovreas L."/>
            <person name="Rohde M."/>
            <person name="Galperin M.Y."/>
            <person name="Jogler C."/>
        </authorList>
    </citation>
    <scope>NUCLEOTIDE SEQUENCE [LARGE SCALE GENOMIC DNA]</scope>
    <source>
        <strain evidence="1 2">Pan181</strain>
    </source>
</reference>
<gene>
    <name evidence="1" type="ORF">Pan181_42020</name>
</gene>
<accession>A0A518ATG0</accession>
<proteinExistence type="predicted"/>
<evidence type="ECO:0008006" key="3">
    <source>
        <dbReference type="Google" id="ProtNLM"/>
    </source>
</evidence>
<evidence type="ECO:0000313" key="2">
    <source>
        <dbReference type="Proteomes" id="UP000315750"/>
    </source>
</evidence>
<name>A0A518ATG0_9BACT</name>
<keyword evidence="2" id="KW-1185">Reference proteome</keyword>
<dbReference type="KEGG" id="amuc:Pan181_42020"/>
<dbReference type="InterPro" id="IPR009599">
    <property type="entry name" value="DUF1207"/>
</dbReference>
<organism evidence="1 2">
    <name type="scientific">Aeoliella mucimassa</name>
    <dbReference type="NCBI Taxonomy" id="2527972"/>
    <lineage>
        <taxon>Bacteria</taxon>
        <taxon>Pseudomonadati</taxon>
        <taxon>Planctomycetota</taxon>
        <taxon>Planctomycetia</taxon>
        <taxon>Pirellulales</taxon>
        <taxon>Lacipirellulaceae</taxon>
        <taxon>Aeoliella</taxon>
    </lineage>
</organism>
<dbReference type="AlphaFoldDB" id="A0A518ATG0"/>